<name>A0A5J4VM05_9EUKA</name>
<sequence>MSSYEEDKQNMQYLASNKGSNCILYVNKSTLQEIFRGKKQIELNVQIRATIEQPQAVLQTDAQQSSQVQSKKITSLKIKTGNNVAAYNLNGEATAISPQKLTNRIQEKLDAVKIQVHVRLFTKGPSSSRSFESTEGQTYNRHVCDQVKQENQKIHEYTSIQMCGSPGLFLGSLANRDSIPTSTNSTEPGITSEDKVRRNENASESSILVCTTLVAGTDQNEVKVYDSWQKLGRSETRRTNDEALKVSSSKKNDVLIDKGNKEKELFRRASSRRSFSELAIKKVIISWHSIWQRNRLRLRQLNNNWKIILKVKEVLLIKRNLEQVVSNFISHLDSDDASDAKQTAFRTAIGMHFKLQGVPKDKFDGLMLR</sequence>
<dbReference type="Proteomes" id="UP000324800">
    <property type="component" value="Unassembled WGS sequence"/>
</dbReference>
<comment type="caution">
    <text evidence="1">The sequence shown here is derived from an EMBL/GenBank/DDBJ whole genome shotgun (WGS) entry which is preliminary data.</text>
</comment>
<evidence type="ECO:0000313" key="2">
    <source>
        <dbReference type="Proteomes" id="UP000324800"/>
    </source>
</evidence>
<gene>
    <name evidence="1" type="ORF">EZS28_020864</name>
</gene>
<protein>
    <submittedName>
        <fullName evidence="1">Uncharacterized protein</fullName>
    </submittedName>
</protein>
<accession>A0A5J4VM05</accession>
<reference evidence="1 2" key="1">
    <citation type="submission" date="2019-03" db="EMBL/GenBank/DDBJ databases">
        <title>Single cell metagenomics reveals metabolic interactions within the superorganism composed of flagellate Streblomastix strix and complex community of Bacteroidetes bacteria on its surface.</title>
        <authorList>
            <person name="Treitli S.C."/>
            <person name="Kolisko M."/>
            <person name="Husnik F."/>
            <person name="Keeling P."/>
            <person name="Hampl V."/>
        </authorList>
    </citation>
    <scope>NUCLEOTIDE SEQUENCE [LARGE SCALE GENOMIC DNA]</scope>
    <source>
        <strain evidence="1">ST1C</strain>
    </source>
</reference>
<organism evidence="1 2">
    <name type="scientific">Streblomastix strix</name>
    <dbReference type="NCBI Taxonomy" id="222440"/>
    <lineage>
        <taxon>Eukaryota</taxon>
        <taxon>Metamonada</taxon>
        <taxon>Preaxostyla</taxon>
        <taxon>Oxymonadida</taxon>
        <taxon>Streblomastigidae</taxon>
        <taxon>Streblomastix</taxon>
    </lineage>
</organism>
<dbReference type="OrthoDB" id="2897838at2759"/>
<evidence type="ECO:0000313" key="1">
    <source>
        <dbReference type="EMBL" id="KAA6383611.1"/>
    </source>
</evidence>
<dbReference type="AlphaFoldDB" id="A0A5J4VM05"/>
<proteinExistence type="predicted"/>
<dbReference type="EMBL" id="SNRW01006159">
    <property type="protein sequence ID" value="KAA6383611.1"/>
    <property type="molecule type" value="Genomic_DNA"/>
</dbReference>